<organism evidence="3 4">
    <name type="scientific">Lutibacter agarilyticus</name>
    <dbReference type="NCBI Taxonomy" id="1109740"/>
    <lineage>
        <taxon>Bacteria</taxon>
        <taxon>Pseudomonadati</taxon>
        <taxon>Bacteroidota</taxon>
        <taxon>Flavobacteriia</taxon>
        <taxon>Flavobacteriales</taxon>
        <taxon>Flavobacteriaceae</taxon>
        <taxon>Lutibacter</taxon>
    </lineage>
</organism>
<accession>A0A238X434</accession>
<evidence type="ECO:0000313" key="4">
    <source>
        <dbReference type="Proteomes" id="UP000198384"/>
    </source>
</evidence>
<evidence type="ECO:0000313" key="3">
    <source>
        <dbReference type="EMBL" id="SNR53460.1"/>
    </source>
</evidence>
<name>A0A238X434_9FLAO</name>
<protein>
    <submittedName>
        <fullName evidence="3">Carbohydrate binding domain-containing protein</fullName>
    </submittedName>
</protein>
<dbReference type="InterPro" id="IPR003305">
    <property type="entry name" value="CenC_carb-bd"/>
</dbReference>
<reference evidence="3 4" key="1">
    <citation type="submission" date="2017-06" db="EMBL/GenBank/DDBJ databases">
        <authorList>
            <person name="Kim H.J."/>
            <person name="Triplett B.A."/>
        </authorList>
    </citation>
    <scope>NUCLEOTIDE SEQUENCE [LARGE SCALE GENOMIC DNA]</scope>
    <source>
        <strain evidence="3 4">DSM 29150</strain>
    </source>
</reference>
<feature type="domain" description="CBM-cenC" evidence="2">
    <location>
        <begin position="49"/>
        <end position="150"/>
    </location>
</feature>
<evidence type="ECO:0000259" key="2">
    <source>
        <dbReference type="Pfam" id="PF02018"/>
    </source>
</evidence>
<dbReference type="GO" id="GO:0016798">
    <property type="term" value="F:hydrolase activity, acting on glycosyl bonds"/>
    <property type="evidence" value="ECO:0007669"/>
    <property type="project" value="InterPro"/>
</dbReference>
<dbReference type="AlphaFoldDB" id="A0A238X434"/>
<dbReference type="InterPro" id="IPR008979">
    <property type="entry name" value="Galactose-bd-like_sf"/>
</dbReference>
<dbReference type="RefSeq" id="WP_089381471.1">
    <property type="nucleotide sequence ID" value="NZ_FZNT01000004.1"/>
</dbReference>
<keyword evidence="1" id="KW-0378">Hydrolase</keyword>
<dbReference type="EMBL" id="FZNT01000004">
    <property type="protein sequence ID" value="SNR53460.1"/>
    <property type="molecule type" value="Genomic_DNA"/>
</dbReference>
<sequence length="378" mass="43256">MKTKYINPIFICIILCTIITSYSQNILTDGDFSLTTNIVSFVDGLPPANVWSTWQGDNIEANATVINSECNYQILSSGNQRYEVQLVQAGFSLVPEHSYQLSFDIKANSNRTFGVFLGENGGNWINFLGANNYKQNATTEWRKISIEFDVFTVFPYHKLSFELGTRNISIFLDNVILIDLGVKKQAVSSKLNTFNKNISNPGFRPKSDFDQAFINSYKESAFIIYPTITRSIDTITWSTLLSKKFAENLKRDVNLNILLNENLFNPGKLMGESQFEFFNNDMVRLGNEIKMKKEKTDYCIIPEILFEPEREGTLFVFGIHIFILNNEGENVFSFLLNSHHELFVEAKLYAYNPNENDLEKLKRRCLDVGGKAFKLMVN</sequence>
<keyword evidence="4" id="KW-1185">Reference proteome</keyword>
<dbReference type="OrthoDB" id="9809277at2"/>
<dbReference type="Pfam" id="PF02018">
    <property type="entry name" value="CBM_4_9"/>
    <property type="match status" value="1"/>
</dbReference>
<evidence type="ECO:0000256" key="1">
    <source>
        <dbReference type="ARBA" id="ARBA00022801"/>
    </source>
</evidence>
<dbReference type="SUPFAM" id="SSF49785">
    <property type="entry name" value="Galactose-binding domain-like"/>
    <property type="match status" value="1"/>
</dbReference>
<gene>
    <name evidence="3" type="ORF">SAMN06265371_104377</name>
</gene>
<dbReference type="Gene3D" id="2.60.120.260">
    <property type="entry name" value="Galactose-binding domain-like"/>
    <property type="match status" value="1"/>
</dbReference>
<dbReference type="Proteomes" id="UP000198384">
    <property type="component" value="Unassembled WGS sequence"/>
</dbReference>
<proteinExistence type="predicted"/>